<evidence type="ECO:0000313" key="2">
    <source>
        <dbReference type="Proteomes" id="UP000765509"/>
    </source>
</evidence>
<dbReference type="EMBL" id="AVOT02041951">
    <property type="protein sequence ID" value="MBW0537338.1"/>
    <property type="molecule type" value="Genomic_DNA"/>
</dbReference>
<evidence type="ECO:0000313" key="1">
    <source>
        <dbReference type="EMBL" id="MBW0537338.1"/>
    </source>
</evidence>
<name>A0A9Q3IDD3_9BASI</name>
<proteinExistence type="predicted"/>
<organism evidence="1 2">
    <name type="scientific">Austropuccinia psidii MF-1</name>
    <dbReference type="NCBI Taxonomy" id="1389203"/>
    <lineage>
        <taxon>Eukaryota</taxon>
        <taxon>Fungi</taxon>
        <taxon>Dikarya</taxon>
        <taxon>Basidiomycota</taxon>
        <taxon>Pucciniomycotina</taxon>
        <taxon>Pucciniomycetes</taxon>
        <taxon>Pucciniales</taxon>
        <taxon>Sphaerophragmiaceae</taxon>
        <taxon>Austropuccinia</taxon>
    </lineage>
</organism>
<dbReference type="AlphaFoldDB" id="A0A9Q3IDD3"/>
<reference evidence="1" key="1">
    <citation type="submission" date="2021-03" db="EMBL/GenBank/DDBJ databases">
        <title>Draft genome sequence of rust myrtle Austropuccinia psidii MF-1, a brazilian biotype.</title>
        <authorList>
            <person name="Quecine M.C."/>
            <person name="Pachon D.M.R."/>
            <person name="Bonatelli M.L."/>
            <person name="Correr F.H."/>
            <person name="Franceschini L.M."/>
            <person name="Leite T.F."/>
            <person name="Margarido G.R.A."/>
            <person name="Almeida C.A."/>
            <person name="Ferrarezi J.A."/>
            <person name="Labate C.A."/>
        </authorList>
    </citation>
    <scope>NUCLEOTIDE SEQUENCE</scope>
    <source>
        <strain evidence="1">MF-1</strain>
    </source>
</reference>
<sequence length="104" mass="11960">MIDSFVAQFTIVRPIIINAVEVRLTDGFNTKHAVFSVSLVKPYNQKDDNKFINSKNIVTHEILVEEYDSPGPVKRRIKASKIRINGKDNRQYLVRFKSLPADKN</sequence>
<comment type="caution">
    <text evidence="1">The sequence shown here is derived from an EMBL/GenBank/DDBJ whole genome shotgun (WGS) entry which is preliminary data.</text>
</comment>
<dbReference type="Proteomes" id="UP000765509">
    <property type="component" value="Unassembled WGS sequence"/>
</dbReference>
<gene>
    <name evidence="1" type="ORF">O181_077053</name>
</gene>
<keyword evidence="2" id="KW-1185">Reference proteome</keyword>
<accession>A0A9Q3IDD3</accession>
<protein>
    <submittedName>
        <fullName evidence="1">Uncharacterized protein</fullName>
    </submittedName>
</protein>